<dbReference type="AlphaFoldDB" id="A0A2S4VF58"/>
<keyword evidence="2" id="KW-1185">Reference proteome</keyword>
<protein>
    <submittedName>
        <fullName evidence="1">Uncharacterized protein</fullName>
    </submittedName>
</protein>
<evidence type="ECO:0000313" key="2">
    <source>
        <dbReference type="Proteomes" id="UP000239156"/>
    </source>
</evidence>
<dbReference type="VEuPathDB" id="FungiDB:PSHT_13643"/>
<gene>
    <name evidence="1" type="ORF">PSTT_07773</name>
</gene>
<dbReference type="VEuPathDB" id="FungiDB:PSTT_07773"/>
<dbReference type="EMBL" id="PKSL01000067">
    <property type="protein sequence ID" value="POW08153.1"/>
    <property type="molecule type" value="Genomic_DNA"/>
</dbReference>
<accession>A0A2S4VF58</accession>
<sequence>MYSALQNSLRRNPLVYDAIVKVIPVSQPTRRNRFDIWIKNEYAAGLQVALKLDYMGRKKLAEEIKHSNSLAIMGIQEHLRTINPYVPGIREYVIFEKPREKGFRGHCLYVHQHLAAHEVSTPCRNIIHIKVFGLTGQRPWNIVSVYMPSGTSQRTARNKVWGGN</sequence>
<dbReference type="InterPro" id="IPR036691">
    <property type="entry name" value="Endo/exonu/phosph_ase_sf"/>
</dbReference>
<dbReference type="Proteomes" id="UP000239156">
    <property type="component" value="Unassembled WGS sequence"/>
</dbReference>
<name>A0A2S4VF58_9BASI</name>
<evidence type="ECO:0000313" key="1">
    <source>
        <dbReference type="EMBL" id="POW08153.1"/>
    </source>
</evidence>
<comment type="caution">
    <text evidence="1">The sequence shown here is derived from an EMBL/GenBank/DDBJ whole genome shotgun (WGS) entry which is preliminary data.</text>
</comment>
<dbReference type="SUPFAM" id="SSF56219">
    <property type="entry name" value="DNase I-like"/>
    <property type="match status" value="1"/>
</dbReference>
<organism evidence="1 2">
    <name type="scientific">Puccinia striiformis</name>
    <dbReference type="NCBI Taxonomy" id="27350"/>
    <lineage>
        <taxon>Eukaryota</taxon>
        <taxon>Fungi</taxon>
        <taxon>Dikarya</taxon>
        <taxon>Basidiomycota</taxon>
        <taxon>Pucciniomycotina</taxon>
        <taxon>Pucciniomycetes</taxon>
        <taxon>Pucciniales</taxon>
        <taxon>Pucciniaceae</taxon>
        <taxon>Puccinia</taxon>
    </lineage>
</organism>
<proteinExistence type="predicted"/>
<reference evidence="1" key="1">
    <citation type="submission" date="2017-12" db="EMBL/GenBank/DDBJ databases">
        <title>Gene loss provides genomic basis for host adaptation in cereal stripe rust fungi.</title>
        <authorList>
            <person name="Xia C."/>
        </authorList>
    </citation>
    <scope>NUCLEOTIDE SEQUENCE [LARGE SCALE GENOMIC DNA]</scope>
    <source>
        <strain evidence="1">93-210</strain>
    </source>
</reference>